<dbReference type="Gene3D" id="1.10.260.40">
    <property type="entry name" value="lambda repressor-like DNA-binding domains"/>
    <property type="match status" value="1"/>
</dbReference>
<name>A0A2Z3H6P5_9BACT</name>
<dbReference type="SMART" id="SM00530">
    <property type="entry name" value="HTH_XRE"/>
    <property type="match status" value="1"/>
</dbReference>
<dbReference type="PANTHER" id="PTHR46797:SF1">
    <property type="entry name" value="METHYLPHOSPHONATE SYNTHASE"/>
    <property type="match status" value="1"/>
</dbReference>
<reference evidence="3 4" key="1">
    <citation type="submission" date="2018-01" db="EMBL/GenBank/DDBJ databases">
        <title>G. obscuriglobus.</title>
        <authorList>
            <person name="Franke J."/>
            <person name="Blomberg W."/>
            <person name="Selmecki A."/>
        </authorList>
    </citation>
    <scope>NUCLEOTIDE SEQUENCE [LARGE SCALE GENOMIC DNA]</scope>
    <source>
        <strain evidence="3 4">DSM 5831</strain>
    </source>
</reference>
<protein>
    <submittedName>
        <fullName evidence="3">XRE family transcriptional regulator</fullName>
    </submittedName>
</protein>
<dbReference type="RefSeq" id="WP_010036772.1">
    <property type="nucleotide sequence ID" value="NZ_CP025958.1"/>
</dbReference>
<dbReference type="PANTHER" id="PTHR46797">
    <property type="entry name" value="HTH-TYPE TRANSCRIPTIONAL REGULATOR"/>
    <property type="match status" value="1"/>
</dbReference>
<keyword evidence="1" id="KW-0238">DNA-binding</keyword>
<dbReference type="OrthoDB" id="9810578at2"/>
<dbReference type="Proteomes" id="UP000245802">
    <property type="component" value="Chromosome"/>
</dbReference>
<dbReference type="GO" id="GO:0003677">
    <property type="term" value="F:DNA binding"/>
    <property type="evidence" value="ECO:0007669"/>
    <property type="project" value="UniProtKB-KW"/>
</dbReference>
<evidence type="ECO:0000313" key="4">
    <source>
        <dbReference type="Proteomes" id="UP000245802"/>
    </source>
</evidence>
<dbReference type="SUPFAM" id="SSF47413">
    <property type="entry name" value="lambda repressor-like DNA-binding domains"/>
    <property type="match status" value="1"/>
</dbReference>
<evidence type="ECO:0000313" key="3">
    <source>
        <dbReference type="EMBL" id="AWM38695.1"/>
    </source>
</evidence>
<dbReference type="GO" id="GO:0005829">
    <property type="term" value="C:cytosol"/>
    <property type="evidence" value="ECO:0007669"/>
    <property type="project" value="TreeGrafter"/>
</dbReference>
<organism evidence="3 4">
    <name type="scientific">Gemmata obscuriglobus</name>
    <dbReference type="NCBI Taxonomy" id="114"/>
    <lineage>
        <taxon>Bacteria</taxon>
        <taxon>Pseudomonadati</taxon>
        <taxon>Planctomycetota</taxon>
        <taxon>Planctomycetia</taxon>
        <taxon>Gemmatales</taxon>
        <taxon>Gemmataceae</taxon>
        <taxon>Gemmata</taxon>
    </lineage>
</organism>
<dbReference type="InterPro" id="IPR010982">
    <property type="entry name" value="Lambda_DNA-bd_dom_sf"/>
</dbReference>
<dbReference type="InterPro" id="IPR050807">
    <property type="entry name" value="TransReg_Diox_bact_type"/>
</dbReference>
<dbReference type="CDD" id="cd00093">
    <property type="entry name" value="HTH_XRE"/>
    <property type="match status" value="1"/>
</dbReference>
<dbReference type="KEGG" id="gog:C1280_18010"/>
<keyword evidence="4" id="KW-1185">Reference proteome</keyword>
<proteinExistence type="predicted"/>
<dbReference type="EMBL" id="CP025958">
    <property type="protein sequence ID" value="AWM38695.1"/>
    <property type="molecule type" value="Genomic_DNA"/>
</dbReference>
<dbReference type="Pfam" id="PF01381">
    <property type="entry name" value="HTH_3"/>
    <property type="match status" value="1"/>
</dbReference>
<dbReference type="PROSITE" id="PS50943">
    <property type="entry name" value="HTH_CROC1"/>
    <property type="match status" value="1"/>
</dbReference>
<evidence type="ECO:0000256" key="1">
    <source>
        <dbReference type="ARBA" id="ARBA00023125"/>
    </source>
</evidence>
<accession>A0A2Z3H6P5</accession>
<gene>
    <name evidence="3" type="ORF">C1280_18010</name>
</gene>
<feature type="domain" description="HTH cro/C1-type" evidence="2">
    <location>
        <begin position="24"/>
        <end position="70"/>
    </location>
</feature>
<dbReference type="InterPro" id="IPR001387">
    <property type="entry name" value="Cro/C1-type_HTH"/>
</dbReference>
<sequence length="76" mass="7930">MATTIEDVLAVLAKNAKRMRGDRTQADLAEASGLTVSQISQIESGRPENPPSVRTLVALANGLGVDVSELLKRAAG</sequence>
<evidence type="ECO:0000259" key="2">
    <source>
        <dbReference type="PROSITE" id="PS50943"/>
    </source>
</evidence>
<dbReference type="AlphaFoldDB" id="A0A2Z3H6P5"/>
<dbReference type="GO" id="GO:0003700">
    <property type="term" value="F:DNA-binding transcription factor activity"/>
    <property type="evidence" value="ECO:0007669"/>
    <property type="project" value="TreeGrafter"/>
</dbReference>